<protein>
    <submittedName>
        <fullName evidence="1">Uncharacterized protein</fullName>
    </submittedName>
</protein>
<dbReference type="Proteomes" id="UP000275652">
    <property type="component" value="Unassembled WGS sequence"/>
</dbReference>
<evidence type="ECO:0000313" key="2">
    <source>
        <dbReference type="Proteomes" id="UP000275652"/>
    </source>
</evidence>
<reference evidence="1 2" key="1">
    <citation type="journal article" date="2018" name="J. Invertebr. Pathol.">
        <title>New genotyping method for the causative agent of crayfish plague (Aphanomyces astaci) based on whole genome data.</title>
        <authorList>
            <person name="Minardi D."/>
            <person name="Studholme D.J."/>
            <person name="van der Giezen M."/>
            <person name="Pretto T."/>
            <person name="Oidtmann B."/>
        </authorList>
    </citation>
    <scope>NUCLEOTIDE SEQUENCE [LARGE SCALE GENOMIC DNA]</scope>
    <source>
        <strain evidence="1 2">KB13</strain>
    </source>
</reference>
<organism evidence="1 2">
    <name type="scientific">Aphanomyces astaci</name>
    <name type="common">Crayfish plague agent</name>
    <dbReference type="NCBI Taxonomy" id="112090"/>
    <lineage>
        <taxon>Eukaryota</taxon>
        <taxon>Sar</taxon>
        <taxon>Stramenopiles</taxon>
        <taxon>Oomycota</taxon>
        <taxon>Saprolegniomycetes</taxon>
        <taxon>Saprolegniales</taxon>
        <taxon>Verrucalvaceae</taxon>
        <taxon>Aphanomyces</taxon>
    </lineage>
</organism>
<gene>
    <name evidence="1" type="ORF">DYB28_003583</name>
</gene>
<accession>A0A9X8HF70</accession>
<dbReference type="EMBL" id="QUTI01015887">
    <property type="protein sequence ID" value="RLO11425.1"/>
    <property type="molecule type" value="Genomic_DNA"/>
</dbReference>
<sequence length="121" mass="13885">MRKDPDPVSEGEWIVWFKQGYDVNPRALGTLKKRVKSAVVFDILVADADSRIGRMLDGLAVAIRRDRQESVIREVSQAIVKIITDAVVPASLHRAITEQMALTRNKPLKKDVYRFVRWLRE</sequence>
<comment type="caution">
    <text evidence="1">The sequence shown here is derived from an EMBL/GenBank/DDBJ whole genome shotgun (WGS) entry which is preliminary data.</text>
</comment>
<evidence type="ECO:0000313" key="1">
    <source>
        <dbReference type="EMBL" id="RLO11425.1"/>
    </source>
</evidence>
<proteinExistence type="predicted"/>
<name>A0A9X8HF70_APHAT</name>
<dbReference type="AlphaFoldDB" id="A0A9X8HF70"/>